<protein>
    <submittedName>
        <fullName evidence="1">Uncharacterized protein</fullName>
    </submittedName>
</protein>
<dbReference type="EMBL" id="FPBH01000003">
    <property type="protein sequence ID" value="SFT69278.1"/>
    <property type="molecule type" value="Genomic_DNA"/>
</dbReference>
<dbReference type="AlphaFoldDB" id="A0A1I7A2V2"/>
<evidence type="ECO:0000313" key="1">
    <source>
        <dbReference type="EMBL" id="SFT69278.1"/>
    </source>
</evidence>
<evidence type="ECO:0000313" key="2">
    <source>
        <dbReference type="Proteomes" id="UP000198844"/>
    </source>
</evidence>
<organism evidence="1 2">
    <name type="scientific">Paraburkholderia aspalathi</name>
    <dbReference type="NCBI Taxonomy" id="1324617"/>
    <lineage>
        <taxon>Bacteria</taxon>
        <taxon>Pseudomonadati</taxon>
        <taxon>Pseudomonadota</taxon>
        <taxon>Betaproteobacteria</taxon>
        <taxon>Burkholderiales</taxon>
        <taxon>Burkholderiaceae</taxon>
        <taxon>Paraburkholderia</taxon>
    </lineage>
</organism>
<reference evidence="1 2" key="1">
    <citation type="submission" date="2016-10" db="EMBL/GenBank/DDBJ databases">
        <authorList>
            <person name="de Groot N.N."/>
        </authorList>
    </citation>
    <scope>NUCLEOTIDE SEQUENCE [LARGE SCALE GENOMIC DNA]</scope>
    <source>
        <strain evidence="1 2">LMG 27731</strain>
    </source>
</reference>
<gene>
    <name evidence="1" type="ORF">SAMN05192563_100351</name>
</gene>
<accession>A0A1I7A2V2</accession>
<proteinExistence type="predicted"/>
<sequence>MKAKNTSAIRELPNKFRMPTLLNSNKVSFLNTLPTRLKEQSGSQR</sequence>
<name>A0A1I7A2V2_9BURK</name>
<dbReference type="Proteomes" id="UP000198844">
    <property type="component" value="Unassembled WGS sequence"/>
</dbReference>